<dbReference type="Pfam" id="PF14111">
    <property type="entry name" value="DUF4283"/>
    <property type="match status" value="1"/>
</dbReference>
<dbReference type="PaxDb" id="4097-A0A1S4C4N2"/>
<accession>A0A1S4C4N2</accession>
<dbReference type="PANTHER" id="PTHR31286:SF104">
    <property type="entry name" value="PEROXIDASE"/>
    <property type="match status" value="1"/>
</dbReference>
<organism evidence="2">
    <name type="scientific">Nicotiana tabacum</name>
    <name type="common">Common tobacco</name>
    <dbReference type="NCBI Taxonomy" id="4097"/>
    <lineage>
        <taxon>Eukaryota</taxon>
        <taxon>Viridiplantae</taxon>
        <taxon>Streptophyta</taxon>
        <taxon>Embryophyta</taxon>
        <taxon>Tracheophyta</taxon>
        <taxon>Spermatophyta</taxon>
        <taxon>Magnoliopsida</taxon>
        <taxon>eudicotyledons</taxon>
        <taxon>Gunneridae</taxon>
        <taxon>Pentapetalae</taxon>
        <taxon>asterids</taxon>
        <taxon>lamiids</taxon>
        <taxon>Solanales</taxon>
        <taxon>Solanaceae</taxon>
        <taxon>Nicotianoideae</taxon>
        <taxon>Nicotianeae</taxon>
        <taxon>Nicotiana</taxon>
    </lineage>
</organism>
<dbReference type="AlphaFoldDB" id="A0A1S4C4N2"/>
<proteinExistence type="predicted"/>
<protein>
    <recommendedName>
        <fullName evidence="1">DUF4283 domain-containing protein</fullName>
    </recommendedName>
</protein>
<dbReference type="InterPro" id="IPR040256">
    <property type="entry name" value="At4g02000-like"/>
</dbReference>
<dbReference type="KEGG" id="nta:107815108"/>
<dbReference type="InterPro" id="IPR025558">
    <property type="entry name" value="DUF4283"/>
</dbReference>
<feature type="domain" description="DUF4283" evidence="1">
    <location>
        <begin position="3"/>
        <end position="89"/>
    </location>
</feature>
<evidence type="ECO:0000259" key="1">
    <source>
        <dbReference type="Pfam" id="PF14111"/>
    </source>
</evidence>
<dbReference type="RefSeq" id="XP_016496112.1">
    <property type="nucleotide sequence ID" value="XM_016640626.1"/>
</dbReference>
<name>A0A1S4C4N2_TOBAC</name>
<dbReference type="PANTHER" id="PTHR31286">
    <property type="entry name" value="GLYCINE-RICH CELL WALL STRUCTURAL PROTEIN 1.8-LIKE"/>
    <property type="match status" value="1"/>
</dbReference>
<evidence type="ECO:0000313" key="2">
    <source>
        <dbReference type="RefSeq" id="XP_016496112.1"/>
    </source>
</evidence>
<dbReference type="OMA" id="RIKIHIM"/>
<sequence length="251" mass="28930">MEEGLHQAVILKFSYGKPDLQELRQIISKQFDVKGYYNIGQLEYRHILIRFDLFEDFVQALSRSTGYIKAKGDEFFFRTFSWTIGFNPREETSRAVVWISLPDLPANFFAKRSLMSIASAVGKPLAVDKAMQDRTRPSTARVKVVLDLLDKHPKRIKIHIMDKNSGKVVEHYQEIVYDNLPKYCTYCKHQGHDERSCRWKTVKNKENVVVATENEGLGNLDKLQDDARDFLNAKRAGQLEDEAAKASLVEQ</sequence>
<gene>
    <name evidence="2" type="primary">LOC107815108</name>
</gene>
<dbReference type="OrthoDB" id="1300588at2759"/>
<reference evidence="2" key="1">
    <citation type="submission" date="2025-08" db="UniProtKB">
        <authorList>
            <consortium name="RefSeq"/>
        </authorList>
    </citation>
    <scope>IDENTIFICATION</scope>
</reference>